<evidence type="ECO:0000313" key="7">
    <source>
        <dbReference type="Proteomes" id="UP000095209"/>
    </source>
</evidence>
<reference evidence="6 7" key="1">
    <citation type="submission" date="2016-08" db="EMBL/GenBank/DDBJ databases">
        <title>Genome of Bacillus solimangrovi GH2-4.</title>
        <authorList>
            <person name="Lim S."/>
            <person name="Kim B.-C."/>
        </authorList>
    </citation>
    <scope>NUCLEOTIDE SEQUENCE [LARGE SCALE GENOMIC DNA]</scope>
    <source>
        <strain evidence="6 7">GH2-4</strain>
    </source>
</reference>
<dbReference type="FunFam" id="3.40.50.300:FF:000032">
    <property type="entry name" value="Export ABC transporter ATP-binding protein"/>
    <property type="match status" value="1"/>
</dbReference>
<dbReference type="PROSITE" id="PS50893">
    <property type="entry name" value="ABC_TRANSPORTER_2"/>
    <property type="match status" value="1"/>
</dbReference>
<comment type="similarity">
    <text evidence="1">Belongs to the ABC transporter superfamily.</text>
</comment>
<dbReference type="InterPro" id="IPR027417">
    <property type="entry name" value="P-loop_NTPase"/>
</dbReference>
<dbReference type="OrthoDB" id="9791546at2"/>
<keyword evidence="3" id="KW-0547">Nucleotide-binding</keyword>
<dbReference type="Proteomes" id="UP000095209">
    <property type="component" value="Unassembled WGS sequence"/>
</dbReference>
<evidence type="ECO:0000256" key="2">
    <source>
        <dbReference type="ARBA" id="ARBA00022448"/>
    </source>
</evidence>
<dbReference type="RefSeq" id="WP_069717241.1">
    <property type="nucleotide sequence ID" value="NZ_MJEH01000022.1"/>
</dbReference>
<dbReference type="InterPro" id="IPR017911">
    <property type="entry name" value="MacB-like_ATP-bd"/>
</dbReference>
<dbReference type="SUPFAM" id="SSF52540">
    <property type="entry name" value="P-loop containing nucleoside triphosphate hydrolases"/>
    <property type="match status" value="1"/>
</dbReference>
<dbReference type="Gene3D" id="3.40.50.300">
    <property type="entry name" value="P-loop containing nucleotide triphosphate hydrolases"/>
    <property type="match status" value="1"/>
</dbReference>
<proteinExistence type="inferred from homology"/>
<dbReference type="STRING" id="1305675.BFG57_02035"/>
<gene>
    <name evidence="6" type="ORF">BFG57_02035</name>
</gene>
<comment type="caution">
    <text evidence="6">The sequence shown here is derived from an EMBL/GenBank/DDBJ whole genome shotgun (WGS) entry which is preliminary data.</text>
</comment>
<organism evidence="6 7">
    <name type="scientific">Bacillus solimangrovi</name>
    <dbReference type="NCBI Taxonomy" id="1305675"/>
    <lineage>
        <taxon>Bacteria</taxon>
        <taxon>Bacillati</taxon>
        <taxon>Bacillota</taxon>
        <taxon>Bacilli</taxon>
        <taxon>Bacillales</taxon>
        <taxon>Bacillaceae</taxon>
        <taxon>Bacillus</taxon>
    </lineage>
</organism>
<protein>
    <submittedName>
        <fullName evidence="6">Bacitracin ABC transporter ATP-binding protein</fullName>
    </submittedName>
</protein>
<evidence type="ECO:0000259" key="5">
    <source>
        <dbReference type="PROSITE" id="PS50893"/>
    </source>
</evidence>
<dbReference type="EMBL" id="MJEH01000022">
    <property type="protein sequence ID" value="OEH92799.1"/>
    <property type="molecule type" value="Genomic_DNA"/>
</dbReference>
<evidence type="ECO:0000256" key="4">
    <source>
        <dbReference type="ARBA" id="ARBA00022840"/>
    </source>
</evidence>
<dbReference type="PANTHER" id="PTHR42798:SF7">
    <property type="entry name" value="ALPHA-D-RIBOSE 1-METHYLPHOSPHONATE 5-TRIPHOSPHATE SYNTHASE SUBUNIT PHNL"/>
    <property type="match status" value="1"/>
</dbReference>
<evidence type="ECO:0000256" key="3">
    <source>
        <dbReference type="ARBA" id="ARBA00022741"/>
    </source>
</evidence>
<dbReference type="InterPro" id="IPR003439">
    <property type="entry name" value="ABC_transporter-like_ATP-bd"/>
</dbReference>
<feature type="domain" description="ABC transporter" evidence="5">
    <location>
        <begin position="6"/>
        <end position="241"/>
    </location>
</feature>
<keyword evidence="4 6" id="KW-0067">ATP-binding</keyword>
<dbReference type="GO" id="GO:0016887">
    <property type="term" value="F:ATP hydrolysis activity"/>
    <property type="evidence" value="ECO:0007669"/>
    <property type="project" value="InterPro"/>
</dbReference>
<dbReference type="GO" id="GO:0098796">
    <property type="term" value="C:membrane protein complex"/>
    <property type="evidence" value="ECO:0007669"/>
    <property type="project" value="UniProtKB-ARBA"/>
</dbReference>
<dbReference type="Pfam" id="PF00005">
    <property type="entry name" value="ABC_tran"/>
    <property type="match status" value="1"/>
</dbReference>
<keyword evidence="2" id="KW-0813">Transport</keyword>
<dbReference type="GO" id="GO:0022857">
    <property type="term" value="F:transmembrane transporter activity"/>
    <property type="evidence" value="ECO:0007669"/>
    <property type="project" value="UniProtKB-ARBA"/>
</dbReference>
<evidence type="ECO:0000256" key="1">
    <source>
        <dbReference type="ARBA" id="ARBA00005417"/>
    </source>
</evidence>
<evidence type="ECO:0000313" key="6">
    <source>
        <dbReference type="EMBL" id="OEH92799.1"/>
    </source>
</evidence>
<accession>A0A1E5LFE6</accession>
<sequence length="247" mass="27672">MTENILSARNVTKKYGSFNALDNVSIEIQSGEFVGIMGSSGSGKTSLLNLLSTIDTVSNGEIYINGQNIVKLNDNKKSNFRRDNLGFIFQEYFLLDSLTIQENIAISLTLLKKTPKEIEGLIYTLAARFGIEKQLSKYPNELSGGQKQRVAAARAIIKEPSILFADEPTGALDSNSARELLMKLKEVNEDLNTTILMVTHDAYSASFANRIIILKDGHTVNELRKGKKRRKEFFEEILEEIANLEYR</sequence>
<dbReference type="AlphaFoldDB" id="A0A1E5LFE6"/>
<dbReference type="CDD" id="cd03255">
    <property type="entry name" value="ABC_MJ0796_LolCDE_FtsE"/>
    <property type="match status" value="1"/>
</dbReference>
<name>A0A1E5LFE6_9BACI</name>
<dbReference type="PANTHER" id="PTHR42798">
    <property type="entry name" value="LIPOPROTEIN-RELEASING SYSTEM ATP-BINDING PROTEIN LOLD"/>
    <property type="match status" value="1"/>
</dbReference>
<dbReference type="GO" id="GO:0005524">
    <property type="term" value="F:ATP binding"/>
    <property type="evidence" value="ECO:0007669"/>
    <property type="project" value="UniProtKB-KW"/>
</dbReference>
<dbReference type="InterPro" id="IPR003593">
    <property type="entry name" value="AAA+_ATPase"/>
</dbReference>
<dbReference type="SMART" id="SM00382">
    <property type="entry name" value="AAA"/>
    <property type="match status" value="1"/>
</dbReference>
<keyword evidence="7" id="KW-1185">Reference proteome</keyword>